<dbReference type="Proteomes" id="UP000614200">
    <property type="component" value="Unassembled WGS sequence"/>
</dbReference>
<dbReference type="PANTHER" id="PTHR44591:SF19">
    <property type="entry name" value="TWO-COMPONENT RESPONSE REGULATOR-RELATED"/>
    <property type="match status" value="1"/>
</dbReference>
<feature type="domain" description="Response regulatory" evidence="5">
    <location>
        <begin position="11"/>
        <end position="128"/>
    </location>
</feature>
<evidence type="ECO:0000256" key="4">
    <source>
        <dbReference type="PROSITE-ProRule" id="PRU00169"/>
    </source>
</evidence>
<evidence type="ECO:0000256" key="3">
    <source>
        <dbReference type="ARBA" id="ARBA00024867"/>
    </source>
</evidence>
<evidence type="ECO:0000256" key="1">
    <source>
        <dbReference type="ARBA" id="ARBA00018672"/>
    </source>
</evidence>
<evidence type="ECO:0000256" key="2">
    <source>
        <dbReference type="ARBA" id="ARBA00022553"/>
    </source>
</evidence>
<proteinExistence type="predicted"/>
<dbReference type="InterPro" id="IPR001789">
    <property type="entry name" value="Sig_transdc_resp-reg_receiver"/>
</dbReference>
<evidence type="ECO:0000313" key="7">
    <source>
        <dbReference type="Proteomes" id="UP000614200"/>
    </source>
</evidence>
<dbReference type="SUPFAM" id="SSF52172">
    <property type="entry name" value="CheY-like"/>
    <property type="match status" value="1"/>
</dbReference>
<organism evidence="6 7">
    <name type="scientific">Fusibacter ferrireducens</name>
    <dbReference type="NCBI Taxonomy" id="2785058"/>
    <lineage>
        <taxon>Bacteria</taxon>
        <taxon>Bacillati</taxon>
        <taxon>Bacillota</taxon>
        <taxon>Clostridia</taxon>
        <taxon>Eubacteriales</taxon>
        <taxon>Eubacteriales Family XII. Incertae Sedis</taxon>
        <taxon>Fusibacter</taxon>
    </lineage>
</organism>
<comment type="caution">
    <text evidence="6">The sequence shown here is derived from an EMBL/GenBank/DDBJ whole genome shotgun (WGS) entry which is preliminary data.</text>
</comment>
<name>A0ABR9ZQH9_9FIRM</name>
<dbReference type="SMART" id="SM00448">
    <property type="entry name" value="REC"/>
    <property type="match status" value="1"/>
</dbReference>
<protein>
    <recommendedName>
        <fullName evidence="1">Stage 0 sporulation protein A homolog</fullName>
    </recommendedName>
</protein>
<reference evidence="6 7" key="1">
    <citation type="submission" date="2020-11" db="EMBL/GenBank/DDBJ databases">
        <title>Fusibacter basophilias sp. nov.</title>
        <authorList>
            <person name="Qiu D."/>
        </authorList>
    </citation>
    <scope>NUCLEOTIDE SEQUENCE [LARGE SCALE GENOMIC DNA]</scope>
    <source>
        <strain evidence="6 7">Q10-2</strain>
    </source>
</reference>
<dbReference type="EMBL" id="JADKNH010000003">
    <property type="protein sequence ID" value="MBF4692722.1"/>
    <property type="molecule type" value="Genomic_DNA"/>
</dbReference>
<dbReference type="InterPro" id="IPR011006">
    <property type="entry name" value="CheY-like_superfamily"/>
</dbReference>
<accession>A0ABR9ZQH9</accession>
<dbReference type="PROSITE" id="PS50110">
    <property type="entry name" value="RESPONSE_REGULATORY"/>
    <property type="match status" value="1"/>
</dbReference>
<keyword evidence="7" id="KW-1185">Reference proteome</keyword>
<dbReference type="InterPro" id="IPR050595">
    <property type="entry name" value="Bact_response_regulator"/>
</dbReference>
<dbReference type="RefSeq" id="WP_207736206.1">
    <property type="nucleotide sequence ID" value="NZ_JADKNH010000003.1"/>
</dbReference>
<evidence type="ECO:0000259" key="5">
    <source>
        <dbReference type="PROSITE" id="PS50110"/>
    </source>
</evidence>
<evidence type="ECO:0000313" key="6">
    <source>
        <dbReference type="EMBL" id="MBF4692722.1"/>
    </source>
</evidence>
<dbReference type="Pfam" id="PF00072">
    <property type="entry name" value="Response_reg"/>
    <property type="match status" value="1"/>
</dbReference>
<feature type="modified residue" description="4-aspartylphosphate" evidence="4">
    <location>
        <position position="62"/>
    </location>
</feature>
<sequence length="132" mass="15650">MKASDEEMDKKILIVDDEAQICAALKREIDWLKLPIEVMTTINPMYAMDLIEQNDFSMIVCDQRMPSISGIEIIQFCKKRKPYIIRVLMSAHDDMDLLIHNFNQQNIDYFISKPWFRKDVHQIIDRMLNSKL</sequence>
<gene>
    <name evidence="6" type="ORF">ISU02_06310</name>
</gene>
<comment type="function">
    <text evidence="3">May play the central regulatory role in sporulation. It may be an element of the effector pathway responsible for the activation of sporulation genes in response to nutritional stress. Spo0A may act in concert with spo0H (a sigma factor) to control the expression of some genes that are critical to the sporulation process.</text>
</comment>
<dbReference type="Gene3D" id="3.40.50.2300">
    <property type="match status" value="1"/>
</dbReference>
<dbReference type="PANTHER" id="PTHR44591">
    <property type="entry name" value="STRESS RESPONSE REGULATOR PROTEIN 1"/>
    <property type="match status" value="1"/>
</dbReference>
<keyword evidence="2 4" id="KW-0597">Phosphoprotein</keyword>